<comment type="caution">
    <text evidence="4">The sequence shown here is derived from an EMBL/GenBank/DDBJ whole genome shotgun (WGS) entry which is preliminary data.</text>
</comment>
<dbReference type="EMBL" id="QMIG01000018">
    <property type="protein sequence ID" value="RAW11881.1"/>
    <property type="molecule type" value="Genomic_DNA"/>
</dbReference>
<evidence type="ECO:0000313" key="4">
    <source>
        <dbReference type="EMBL" id="RAW11881.1"/>
    </source>
</evidence>
<dbReference type="AlphaFoldDB" id="A0A329QIY7"/>
<dbReference type="Proteomes" id="UP000250462">
    <property type="component" value="Unassembled WGS sequence"/>
</dbReference>
<proteinExistence type="predicted"/>
<organism evidence="4 5">
    <name type="scientific">Phytoactinopolyspora halophila</name>
    <dbReference type="NCBI Taxonomy" id="1981511"/>
    <lineage>
        <taxon>Bacteria</taxon>
        <taxon>Bacillati</taxon>
        <taxon>Actinomycetota</taxon>
        <taxon>Actinomycetes</taxon>
        <taxon>Jiangellales</taxon>
        <taxon>Jiangellaceae</taxon>
        <taxon>Phytoactinopolyspora</taxon>
    </lineage>
</organism>
<feature type="compositionally biased region" description="Low complexity" evidence="2">
    <location>
        <begin position="166"/>
        <end position="175"/>
    </location>
</feature>
<dbReference type="Pfam" id="PF04977">
    <property type="entry name" value="DivIC"/>
    <property type="match status" value="1"/>
</dbReference>
<keyword evidence="5" id="KW-1185">Reference proteome</keyword>
<feature type="region of interest" description="Disordered" evidence="2">
    <location>
        <begin position="1"/>
        <end position="70"/>
    </location>
</feature>
<keyword evidence="3" id="KW-1133">Transmembrane helix</keyword>
<evidence type="ECO:0000256" key="3">
    <source>
        <dbReference type="SAM" id="Phobius"/>
    </source>
</evidence>
<gene>
    <name evidence="4" type="ORF">DPM12_15535</name>
</gene>
<evidence type="ECO:0000256" key="1">
    <source>
        <dbReference type="SAM" id="Coils"/>
    </source>
</evidence>
<dbReference type="InterPro" id="IPR007060">
    <property type="entry name" value="FtsL/DivIC"/>
</dbReference>
<evidence type="ECO:0000256" key="2">
    <source>
        <dbReference type="SAM" id="MobiDB-lite"/>
    </source>
</evidence>
<name>A0A329QIY7_9ACTN</name>
<feature type="coiled-coil region" evidence="1">
    <location>
        <begin position="96"/>
        <end position="130"/>
    </location>
</feature>
<feature type="region of interest" description="Disordered" evidence="2">
    <location>
        <begin position="155"/>
        <end position="175"/>
    </location>
</feature>
<accession>A0A329QIY7</accession>
<keyword evidence="3" id="KW-0812">Transmembrane</keyword>
<feature type="transmembrane region" description="Helical" evidence="3">
    <location>
        <begin position="75"/>
        <end position="93"/>
    </location>
</feature>
<protein>
    <submittedName>
        <fullName evidence="4">Septum formation initiator family protein</fullName>
    </submittedName>
</protein>
<reference evidence="4 5" key="1">
    <citation type="submission" date="2018-06" db="EMBL/GenBank/DDBJ databases">
        <title>Phytoactinopolyspora halophila sp. nov., a novel halophilic actinomycete isolated from a saline soil in China.</title>
        <authorList>
            <person name="Tang S.-K."/>
        </authorList>
    </citation>
    <scope>NUCLEOTIDE SEQUENCE [LARGE SCALE GENOMIC DNA]</scope>
    <source>
        <strain evidence="4 5">YIM 96934</strain>
    </source>
</reference>
<sequence>MPPSRRAPGARPSGGAPTNRRPATRSARSGTRNTRGAGRPRVSVERADGARSGSSSMRPRTARGSGGRPSVTGRAAVLALVLAVLLVSYAYPLRALFEQHGERAELEQEAEELRERVDELETELELWEDPSYVALQARQRLGFVMPDEQGYVVIRPEKDEEGETGPEGLPPAGEGTWYERLWSSVEAADEIPPEELP</sequence>
<evidence type="ECO:0000313" key="5">
    <source>
        <dbReference type="Proteomes" id="UP000250462"/>
    </source>
</evidence>
<feature type="compositionally biased region" description="Low complexity" evidence="2">
    <location>
        <begin position="1"/>
        <end position="17"/>
    </location>
</feature>
<keyword evidence="3" id="KW-0472">Membrane</keyword>
<keyword evidence="1" id="KW-0175">Coiled coil</keyword>